<evidence type="ECO:0000256" key="2">
    <source>
        <dbReference type="ARBA" id="ARBA00004286"/>
    </source>
</evidence>
<evidence type="ECO:0000313" key="10">
    <source>
        <dbReference type="EMBL" id="EFP00437.1"/>
    </source>
</evidence>
<keyword evidence="4" id="KW-0489">Methyltransferase</keyword>
<dbReference type="Pfam" id="PF00856">
    <property type="entry name" value="SET"/>
    <property type="match status" value="1"/>
</dbReference>
<keyword evidence="5" id="KW-0808">Transferase</keyword>
<evidence type="ECO:0000256" key="4">
    <source>
        <dbReference type="ARBA" id="ARBA00022603"/>
    </source>
</evidence>
<evidence type="ECO:0000256" key="6">
    <source>
        <dbReference type="ARBA" id="ARBA00022691"/>
    </source>
</evidence>
<dbReference type="SUPFAM" id="SSF82199">
    <property type="entry name" value="SET domain"/>
    <property type="match status" value="1"/>
</dbReference>
<dbReference type="STRING" id="31234.E3MEG8"/>
<name>E3MEG8_CAERE</name>
<evidence type="ECO:0000256" key="1">
    <source>
        <dbReference type="ARBA" id="ARBA00004123"/>
    </source>
</evidence>
<dbReference type="GO" id="GO:0032259">
    <property type="term" value="P:methylation"/>
    <property type="evidence" value="ECO:0007669"/>
    <property type="project" value="UniProtKB-KW"/>
</dbReference>
<evidence type="ECO:0000313" key="11">
    <source>
        <dbReference type="Proteomes" id="UP000008281"/>
    </source>
</evidence>
<evidence type="ECO:0000256" key="3">
    <source>
        <dbReference type="ARBA" id="ARBA00022454"/>
    </source>
</evidence>
<evidence type="ECO:0000259" key="9">
    <source>
        <dbReference type="PROSITE" id="PS50280"/>
    </source>
</evidence>
<keyword evidence="11" id="KW-1185">Reference proteome</keyword>
<dbReference type="GO" id="GO:0005634">
    <property type="term" value="C:nucleus"/>
    <property type="evidence" value="ECO:0007669"/>
    <property type="project" value="UniProtKB-SubCell"/>
</dbReference>
<evidence type="ECO:0000256" key="5">
    <source>
        <dbReference type="ARBA" id="ARBA00022679"/>
    </source>
</evidence>
<evidence type="ECO:0000256" key="7">
    <source>
        <dbReference type="ARBA" id="ARBA00023242"/>
    </source>
</evidence>
<keyword evidence="3" id="KW-0158">Chromosome</keyword>
<dbReference type="OrthoDB" id="308383at2759"/>
<proteinExistence type="predicted"/>
<comment type="subcellular location">
    <subcellularLocation>
        <location evidence="2">Chromosome</location>
    </subcellularLocation>
    <subcellularLocation>
        <location evidence="1">Nucleus</location>
    </subcellularLocation>
</comment>
<dbReference type="Proteomes" id="UP000008281">
    <property type="component" value="Unassembled WGS sequence"/>
</dbReference>
<reference evidence="10" key="1">
    <citation type="submission" date="2007-07" db="EMBL/GenBank/DDBJ databases">
        <title>PCAP assembly of the Caenorhabditis remanei genome.</title>
        <authorList>
            <consortium name="The Caenorhabditis remanei Sequencing Consortium"/>
            <person name="Wilson R.K."/>
        </authorList>
    </citation>
    <scope>NUCLEOTIDE SEQUENCE [LARGE SCALE GENOMIC DNA]</scope>
    <source>
        <strain evidence="10">PB4641</strain>
    </source>
</reference>
<dbReference type="GO" id="GO:0005694">
    <property type="term" value="C:chromosome"/>
    <property type="evidence" value="ECO:0007669"/>
    <property type="project" value="UniProtKB-SubCell"/>
</dbReference>
<evidence type="ECO:0000256" key="8">
    <source>
        <dbReference type="SAM" id="SignalP"/>
    </source>
</evidence>
<dbReference type="HOGENOM" id="CLU_1653753_0_0_1"/>
<feature type="chain" id="PRO_5003176715" description="SET domain-containing protein" evidence="8">
    <location>
        <begin position="29"/>
        <end position="160"/>
    </location>
</feature>
<protein>
    <recommendedName>
        <fullName evidence="9">SET domain-containing protein</fullName>
    </recommendedName>
</protein>
<keyword evidence="7" id="KW-0539">Nucleus</keyword>
<dbReference type="PANTHER" id="PTHR22884">
    <property type="entry name" value="SET DOMAIN PROTEINS"/>
    <property type="match status" value="1"/>
</dbReference>
<dbReference type="GO" id="GO:0008168">
    <property type="term" value="F:methyltransferase activity"/>
    <property type="evidence" value="ECO:0007669"/>
    <property type="project" value="UniProtKB-KW"/>
</dbReference>
<dbReference type="AlphaFoldDB" id="E3MEG8"/>
<dbReference type="eggNOG" id="KOG4442">
    <property type="taxonomic scope" value="Eukaryota"/>
</dbReference>
<dbReference type="PROSITE" id="PS50280">
    <property type="entry name" value="SET"/>
    <property type="match status" value="1"/>
</dbReference>
<dbReference type="InterPro" id="IPR001214">
    <property type="entry name" value="SET_dom"/>
</dbReference>
<dbReference type="Gene3D" id="2.170.270.10">
    <property type="entry name" value="SET domain"/>
    <property type="match status" value="1"/>
</dbReference>
<keyword evidence="8" id="KW-0732">Signal</keyword>
<accession>E3MEG8</accession>
<dbReference type="SMART" id="SM00317">
    <property type="entry name" value="SET"/>
    <property type="match status" value="1"/>
</dbReference>
<sequence length="160" mass="18520">MKMSNYSKSLHAEHLVVIAQLLLAKTSANCKTTCKNQNFRYNRYCHFTTVDTGDMGKNVIAIRDIPKGSFFCVYTGEIIALKAYEQWVQEYAEAEAYYLDLFKIGNAAKFVNHSCSSKMIALRWKIDGMDRRFRAIGYFAVEFIKARTPLTVNYQFDYDE</sequence>
<dbReference type="InterPro" id="IPR050777">
    <property type="entry name" value="SET2_Histone-Lys_MeTrsfase"/>
</dbReference>
<feature type="domain" description="SET" evidence="9">
    <location>
        <begin position="45"/>
        <end position="155"/>
    </location>
</feature>
<feature type="signal peptide" evidence="8">
    <location>
        <begin position="1"/>
        <end position="28"/>
    </location>
</feature>
<dbReference type="EMBL" id="DS268439">
    <property type="protein sequence ID" value="EFP00437.1"/>
    <property type="molecule type" value="Genomic_DNA"/>
</dbReference>
<gene>
    <name evidence="10" type="ORF">CRE_21790</name>
</gene>
<dbReference type="InterPro" id="IPR046341">
    <property type="entry name" value="SET_dom_sf"/>
</dbReference>
<dbReference type="InParanoid" id="E3MEG8"/>
<keyword evidence="6" id="KW-0949">S-adenosyl-L-methionine</keyword>
<organism evidence="11">
    <name type="scientific">Caenorhabditis remanei</name>
    <name type="common">Caenorhabditis vulgaris</name>
    <dbReference type="NCBI Taxonomy" id="31234"/>
    <lineage>
        <taxon>Eukaryota</taxon>
        <taxon>Metazoa</taxon>
        <taxon>Ecdysozoa</taxon>
        <taxon>Nematoda</taxon>
        <taxon>Chromadorea</taxon>
        <taxon>Rhabditida</taxon>
        <taxon>Rhabditina</taxon>
        <taxon>Rhabditomorpha</taxon>
        <taxon>Rhabditoidea</taxon>
        <taxon>Rhabditidae</taxon>
        <taxon>Peloderinae</taxon>
        <taxon>Caenorhabditis</taxon>
    </lineage>
</organism>